<dbReference type="STRING" id="50429.A0A2B4S3F4"/>
<feature type="compositionally biased region" description="Low complexity" evidence="2">
    <location>
        <begin position="16"/>
        <end position="28"/>
    </location>
</feature>
<evidence type="ECO:0000313" key="4">
    <source>
        <dbReference type="Proteomes" id="UP000225706"/>
    </source>
</evidence>
<dbReference type="AlphaFoldDB" id="A0A2B4S3F4"/>
<feature type="coiled-coil region" evidence="1">
    <location>
        <begin position="549"/>
        <end position="686"/>
    </location>
</feature>
<gene>
    <name evidence="3" type="primary">Golga1</name>
    <name evidence="3" type="ORF">AWC38_SpisGene11498</name>
</gene>
<dbReference type="OrthoDB" id="5848685at2759"/>
<reference evidence="4" key="1">
    <citation type="journal article" date="2017" name="bioRxiv">
        <title>Comparative analysis of the genomes of Stylophora pistillata and Acropora digitifera provides evidence for extensive differences between species of corals.</title>
        <authorList>
            <person name="Voolstra C.R."/>
            <person name="Li Y."/>
            <person name="Liew Y.J."/>
            <person name="Baumgarten S."/>
            <person name="Zoccola D."/>
            <person name="Flot J.-F."/>
            <person name="Tambutte S."/>
            <person name="Allemand D."/>
            <person name="Aranda M."/>
        </authorList>
    </citation>
    <scope>NUCLEOTIDE SEQUENCE [LARGE SCALE GENOMIC DNA]</scope>
</reference>
<sequence>MFAKLKQKIAEEESTSDSSRSLPSSPSSRRAKVNNGWTENKWETRRLINASLYESRESLLSESSAASSGINLCRHVSFTSRSASTPVGTPIEPPSFSVNSRSSKEEILHLLAKKGDQVSKLEAKIADMASLLREQTRVKESLECALEKQKEGVDQTEAKLQIEDLDKSYLEQKGELASLQERLDDLARERTKFESRDKQQQARITSLEKEKTSLCDEVKSTVNELTQKSVQLDRAEKSLRLQEEELVNLRQTHALYKNKVSMELEQNEGEIAQLKERVGDLQQRVDDSKLSGNDQVQAMEKEREQLENRLRETRDQLNELRANSNDRTNTLGSLVSTLNERFERKESELTECKRKYDQDYESWKSKNFQLEQELAVLQEESLSGKRSSDRQTANLEGQVMRLEAAREREKSEMQTKLDQLKMIENEYSRQEDSYKQQIADLEEEKEQLQDQLKMIENEYSRQEDSYKQQIADLEEEKEQLQNELQSKAEENRQVSLCLEDAMRETNELKSQIAKFEETLKEKNNLLTCFKESKLDSPSHVVSNLGPEALENLKEELKITQDRYKNAEEVLKQREKTISDLRKIVTEKEELLNHSTTKLRQYEENNRYIGNDRTYSSESRDSHKLITNLRERVKELEEQLQEREMLLLDENELRDLRKDNNRLERDLEDKDKKIKLLQAKIIELKKAFQRELKMAAPGGEPVQRSPGTPNGDVIVHSDEEKERQDYLEVNFKFTPKEDACVREAMEWKLPLD</sequence>
<organism evidence="3 4">
    <name type="scientific">Stylophora pistillata</name>
    <name type="common">Smooth cauliflower coral</name>
    <dbReference type="NCBI Taxonomy" id="50429"/>
    <lineage>
        <taxon>Eukaryota</taxon>
        <taxon>Metazoa</taxon>
        <taxon>Cnidaria</taxon>
        <taxon>Anthozoa</taxon>
        <taxon>Hexacorallia</taxon>
        <taxon>Scleractinia</taxon>
        <taxon>Astrocoeniina</taxon>
        <taxon>Pocilloporidae</taxon>
        <taxon>Stylophora</taxon>
    </lineage>
</organism>
<evidence type="ECO:0000256" key="1">
    <source>
        <dbReference type="SAM" id="Coils"/>
    </source>
</evidence>
<accession>A0A2B4S3F4</accession>
<evidence type="ECO:0000313" key="3">
    <source>
        <dbReference type="EMBL" id="PFX23936.1"/>
    </source>
</evidence>
<dbReference type="Gene3D" id="1.10.287.1490">
    <property type="match status" value="1"/>
</dbReference>
<dbReference type="Proteomes" id="UP000225706">
    <property type="component" value="Unassembled WGS sequence"/>
</dbReference>
<evidence type="ECO:0000256" key="2">
    <source>
        <dbReference type="SAM" id="MobiDB-lite"/>
    </source>
</evidence>
<feature type="coiled-coil region" evidence="1">
    <location>
        <begin position="225"/>
        <end position="525"/>
    </location>
</feature>
<feature type="region of interest" description="Disordered" evidence="2">
    <location>
        <begin position="1"/>
        <end position="36"/>
    </location>
</feature>
<protein>
    <submittedName>
        <fullName evidence="3">Golgin subfamily A member 1</fullName>
    </submittedName>
</protein>
<name>A0A2B4S3F4_STYPI</name>
<keyword evidence="1" id="KW-0175">Coiled coil</keyword>
<comment type="caution">
    <text evidence="3">The sequence shown here is derived from an EMBL/GenBank/DDBJ whole genome shotgun (WGS) entry which is preliminary data.</text>
</comment>
<keyword evidence="4" id="KW-1185">Reference proteome</keyword>
<feature type="coiled-coil region" evidence="1">
    <location>
        <begin position="139"/>
        <end position="196"/>
    </location>
</feature>
<dbReference type="EMBL" id="LSMT01000191">
    <property type="protein sequence ID" value="PFX23936.1"/>
    <property type="molecule type" value="Genomic_DNA"/>
</dbReference>
<feature type="region of interest" description="Disordered" evidence="2">
    <location>
        <begin position="695"/>
        <end position="720"/>
    </location>
</feature>
<proteinExistence type="predicted"/>